<accession>A0A173R1F0</accession>
<keyword evidence="4" id="KW-1133">Transmembrane helix</keyword>
<dbReference type="GeneID" id="60060027"/>
<dbReference type="InterPro" id="IPR045863">
    <property type="entry name" value="CorA_TM1_TM2"/>
</dbReference>
<dbReference type="Pfam" id="PF01544">
    <property type="entry name" value="CorA"/>
    <property type="match status" value="1"/>
</dbReference>
<sequence>MRNEVNFVNSLTNSGFQWINLINPTHQEVEAMCKEHDLEFETVITALDEEERSRVQIEDNFTMIIVDVPVSYESDTYYSTVPLGIVKTDKLLLTLCTQELSVFSKRLKTQTKSINGHIYQILYTISIQYLGYLRVIERKSSQVERALRQTPQNEDLIEMLDLQKSLVYMSSSLRSNQIVLERLVKLEKSDTPEAEMLEDVIIENKQAIDMSKIYGNILNSNLNVFETIISNNLNMVMKFLTVVSVIIAVPTVVSSFWGMNVPVPFQENQYGFLIVTIISIIITGLAGVYINKKENRRYKRK</sequence>
<dbReference type="Gene3D" id="3.30.460.20">
    <property type="entry name" value="CorA soluble domain-like"/>
    <property type="match status" value="1"/>
</dbReference>
<dbReference type="PANTHER" id="PTHR47891:SF2">
    <property type="entry name" value="MAGNESIUM AND COBALT TRANSPORTER"/>
    <property type="match status" value="1"/>
</dbReference>
<proteinExistence type="inferred from homology"/>
<evidence type="ECO:0000256" key="3">
    <source>
        <dbReference type="ARBA" id="ARBA00022692"/>
    </source>
</evidence>
<evidence type="ECO:0000256" key="4">
    <source>
        <dbReference type="ARBA" id="ARBA00022989"/>
    </source>
</evidence>
<evidence type="ECO:0000313" key="6">
    <source>
        <dbReference type="EMBL" id="MTK19948.1"/>
    </source>
</evidence>
<dbReference type="PANTHER" id="PTHR47891">
    <property type="entry name" value="TRANSPORTER-RELATED"/>
    <property type="match status" value="1"/>
</dbReference>
<comment type="caution">
    <text evidence="6">The sequence shown here is derived from an EMBL/GenBank/DDBJ whole genome shotgun (WGS) entry which is preliminary data.</text>
</comment>
<dbReference type="EMBL" id="WMQE01000001">
    <property type="protein sequence ID" value="MTK19948.1"/>
    <property type="molecule type" value="Genomic_DNA"/>
</dbReference>
<dbReference type="InterPro" id="IPR002523">
    <property type="entry name" value="MgTranspt_CorA/ZnTranspt_ZntB"/>
</dbReference>
<dbReference type="OrthoDB" id="9803416at2"/>
<dbReference type="SUPFAM" id="SSF143865">
    <property type="entry name" value="CorA soluble domain-like"/>
    <property type="match status" value="1"/>
</dbReference>
<dbReference type="AlphaFoldDB" id="A0A173R1F0"/>
<evidence type="ECO:0000313" key="7">
    <source>
        <dbReference type="Proteomes" id="UP000487649"/>
    </source>
</evidence>
<keyword evidence="5" id="KW-0472">Membrane</keyword>
<evidence type="ECO:0000256" key="2">
    <source>
        <dbReference type="ARBA" id="ARBA00009765"/>
    </source>
</evidence>
<dbReference type="InterPro" id="IPR047199">
    <property type="entry name" value="CorA-like"/>
</dbReference>
<protein>
    <submittedName>
        <fullName evidence="6">Magnesium transporter CorA family protein</fullName>
    </submittedName>
</protein>
<dbReference type="CDD" id="cd12827">
    <property type="entry name" value="EcCorA_ZntB-like_u2"/>
    <property type="match status" value="1"/>
</dbReference>
<dbReference type="InterPro" id="IPR045861">
    <property type="entry name" value="CorA_cytoplasmic_dom"/>
</dbReference>
<organism evidence="6 7">
    <name type="scientific">Turicibacter sanguinis</name>
    <dbReference type="NCBI Taxonomy" id="154288"/>
    <lineage>
        <taxon>Bacteria</taxon>
        <taxon>Bacillati</taxon>
        <taxon>Bacillota</taxon>
        <taxon>Erysipelotrichia</taxon>
        <taxon>Erysipelotrichales</taxon>
        <taxon>Turicibacteraceae</taxon>
        <taxon>Turicibacter</taxon>
    </lineage>
</organism>
<gene>
    <name evidence="6" type="ORF">GMA92_00655</name>
</gene>
<dbReference type="RefSeq" id="WP_006783818.1">
    <property type="nucleotide sequence ID" value="NZ_CABJBH010000008.1"/>
</dbReference>
<reference evidence="6 7" key="1">
    <citation type="journal article" date="2019" name="Nat. Med.">
        <title>A library of human gut bacterial isolates paired with longitudinal multiomics data enables mechanistic microbiome research.</title>
        <authorList>
            <person name="Poyet M."/>
            <person name="Groussin M."/>
            <person name="Gibbons S.M."/>
            <person name="Avila-Pacheco J."/>
            <person name="Jiang X."/>
            <person name="Kearney S.M."/>
            <person name="Perrotta A.R."/>
            <person name="Berdy B."/>
            <person name="Zhao S."/>
            <person name="Lieberman T.D."/>
            <person name="Swanson P.K."/>
            <person name="Smith M."/>
            <person name="Roesemann S."/>
            <person name="Alexander J.E."/>
            <person name="Rich S.A."/>
            <person name="Livny J."/>
            <person name="Vlamakis H."/>
            <person name="Clish C."/>
            <person name="Bullock K."/>
            <person name="Deik A."/>
            <person name="Scott J."/>
            <person name="Pierce K.A."/>
            <person name="Xavier R.J."/>
            <person name="Alm E.J."/>
        </authorList>
    </citation>
    <scope>NUCLEOTIDE SEQUENCE [LARGE SCALE GENOMIC DNA]</scope>
    <source>
        <strain evidence="6 7">BIOML-A198</strain>
    </source>
</reference>
<evidence type="ECO:0000256" key="5">
    <source>
        <dbReference type="ARBA" id="ARBA00023136"/>
    </source>
</evidence>
<dbReference type="GO" id="GO:0046873">
    <property type="term" value="F:metal ion transmembrane transporter activity"/>
    <property type="evidence" value="ECO:0007669"/>
    <property type="project" value="InterPro"/>
</dbReference>
<dbReference type="GO" id="GO:0016020">
    <property type="term" value="C:membrane"/>
    <property type="evidence" value="ECO:0007669"/>
    <property type="project" value="UniProtKB-SubCell"/>
</dbReference>
<evidence type="ECO:0000256" key="1">
    <source>
        <dbReference type="ARBA" id="ARBA00004141"/>
    </source>
</evidence>
<name>A0A173R1F0_9FIRM</name>
<dbReference type="SUPFAM" id="SSF144083">
    <property type="entry name" value="Magnesium transport protein CorA, transmembrane region"/>
    <property type="match status" value="1"/>
</dbReference>
<comment type="similarity">
    <text evidence="2">Belongs to the CorA metal ion transporter (MIT) (TC 1.A.35) family.</text>
</comment>
<keyword evidence="3" id="KW-0812">Transmembrane</keyword>
<dbReference type="Proteomes" id="UP000487649">
    <property type="component" value="Unassembled WGS sequence"/>
</dbReference>
<comment type="subcellular location">
    <subcellularLocation>
        <location evidence="1">Membrane</location>
        <topology evidence="1">Multi-pass membrane protein</topology>
    </subcellularLocation>
</comment>
<dbReference type="Gene3D" id="1.20.58.340">
    <property type="entry name" value="Magnesium transport protein CorA, transmembrane region"/>
    <property type="match status" value="2"/>
</dbReference>